<feature type="non-terminal residue" evidence="2">
    <location>
        <position position="1"/>
    </location>
</feature>
<reference evidence="2" key="2">
    <citation type="submission" date="2018-06" db="EMBL/GenBank/DDBJ databases">
        <authorList>
            <person name="Martins R.C."/>
            <person name="Perdigao-Neto L.V."/>
            <person name="Costa S.F."/>
            <person name="Levin A.S.S."/>
        </authorList>
    </citation>
    <scope>NUCLEOTIDE SEQUENCE</scope>
    <source>
        <strain evidence="2">1283</strain>
    </source>
</reference>
<proteinExistence type="predicted"/>
<comment type="caution">
    <text evidence="2">The sequence shown here is derived from an EMBL/GenBank/DDBJ whole genome shotgun (WGS) entry which is preliminary data.</text>
</comment>
<feature type="transmembrane region" description="Helical" evidence="1">
    <location>
        <begin position="71"/>
        <end position="100"/>
    </location>
</feature>
<reference evidence="2" key="1">
    <citation type="submission" date="2018-06" db="EMBL/GenBank/DDBJ databases">
        <title>Serratia marcescens genome sequencing and assembly.</title>
        <authorList>
            <person name="Martins R.C.R."/>
            <person name="Perdigao-Neto L.V."/>
            <person name="Costa S.F."/>
            <person name="Levin A.S.S."/>
        </authorList>
    </citation>
    <scope>NUCLEOTIDE SEQUENCE</scope>
    <source>
        <strain evidence="2">1283</strain>
    </source>
</reference>
<feature type="transmembrane region" description="Helical" evidence="1">
    <location>
        <begin position="12"/>
        <end position="33"/>
    </location>
</feature>
<keyword evidence="1" id="KW-1133">Transmembrane helix</keyword>
<keyword evidence="1" id="KW-0472">Membrane</keyword>
<name>A0ABX5NA89_SERMA</name>
<dbReference type="EMBL" id="QJQB01000412">
    <property type="protein sequence ID" value="PYA64299.1"/>
    <property type="molecule type" value="Genomic_DNA"/>
</dbReference>
<keyword evidence="1" id="KW-0812">Transmembrane</keyword>
<sequence length="121" mass="13064">ATDVAAAWSGKTSAAVLMGSGAIVAVWMTLILFQLVQGKNSGVVLLQYYLGMLGLFCLGAAAAWASEMTGIATVAMLLGGVVGGALFSNRAVFSLCVAYFRTRRRVFIKRRWQREDLRNTR</sequence>
<keyword evidence="3" id="KW-1185">Reference proteome</keyword>
<evidence type="ECO:0000313" key="2">
    <source>
        <dbReference type="EMBL" id="PYA64299.1"/>
    </source>
</evidence>
<evidence type="ECO:0000256" key="1">
    <source>
        <dbReference type="SAM" id="Phobius"/>
    </source>
</evidence>
<accession>A0ABX5NA89</accession>
<dbReference type="Proteomes" id="UP000247823">
    <property type="component" value="Unassembled WGS sequence"/>
</dbReference>
<feature type="transmembrane region" description="Helical" evidence="1">
    <location>
        <begin position="45"/>
        <end position="65"/>
    </location>
</feature>
<gene>
    <name evidence="2" type="ORF">DMW51_17925</name>
</gene>
<protein>
    <submittedName>
        <fullName evidence="2">Uncharacterized protein</fullName>
    </submittedName>
</protein>
<evidence type="ECO:0000313" key="3">
    <source>
        <dbReference type="Proteomes" id="UP000247823"/>
    </source>
</evidence>
<organism evidence="2 3">
    <name type="scientific">Serratia marcescens</name>
    <dbReference type="NCBI Taxonomy" id="615"/>
    <lineage>
        <taxon>Bacteria</taxon>
        <taxon>Pseudomonadati</taxon>
        <taxon>Pseudomonadota</taxon>
        <taxon>Gammaproteobacteria</taxon>
        <taxon>Enterobacterales</taxon>
        <taxon>Yersiniaceae</taxon>
        <taxon>Serratia</taxon>
    </lineage>
</organism>